<dbReference type="PANTHER" id="PTHR11727:SF7">
    <property type="entry name" value="DIMETHYLADENOSINE TRANSFERASE-RELATED"/>
    <property type="match status" value="1"/>
</dbReference>
<sequence length="283" mass="30814">MTSPRTLLKAWNLLARKELGQNFLTEPTLAAQIVDLAGIGPDEAVLEIGAGLGALTIAAARRAGRIIAVEKDTQLAPLLRAELLANGLEQVTVLEQNIFTLDLPRLADEMGQPLTVMGNLPYNISSQVLVKLIHERRAVRRAILMFQKELGDRLCAPPGSKTYGRLSVMLQYCADITVLRTVRPELFFPKPKVDSVVLAIDFKTAIHPPVGDEALLEQVVQAAFGQRRKTLRNALAGGLLPLDNAAALQVLQTARIDPRRRAETLTVAEFVALTDVLEGHLAT</sequence>
<evidence type="ECO:0000256" key="6">
    <source>
        <dbReference type="ARBA" id="ARBA00022884"/>
    </source>
</evidence>
<feature type="binding site" evidence="7">
    <location>
        <position position="119"/>
    </location>
    <ligand>
        <name>S-adenosyl-L-methionine</name>
        <dbReference type="ChEBI" id="CHEBI:59789"/>
    </ligand>
</feature>
<dbReference type="FunFam" id="1.10.8.100:FF:000001">
    <property type="entry name" value="Ribosomal RNA small subunit methyltransferase A"/>
    <property type="match status" value="1"/>
</dbReference>
<dbReference type="SUPFAM" id="SSF53335">
    <property type="entry name" value="S-adenosyl-L-methionine-dependent methyltransferases"/>
    <property type="match status" value="1"/>
</dbReference>
<dbReference type="GO" id="GO:0005829">
    <property type="term" value="C:cytosol"/>
    <property type="evidence" value="ECO:0007669"/>
    <property type="project" value="TreeGrafter"/>
</dbReference>
<feature type="binding site" evidence="7">
    <location>
        <position position="70"/>
    </location>
    <ligand>
        <name>S-adenosyl-L-methionine</name>
        <dbReference type="ChEBI" id="CHEBI:59789"/>
    </ligand>
</feature>
<name>A0AA41R0W4_9BACT</name>
<comment type="function">
    <text evidence="7">Specifically dimethylates two adjacent adenosines (A1518 and A1519) in the loop of a conserved hairpin near the 3'-end of 16S rRNA in the 30S particle. May play a critical role in biogenesis of 30S subunits.</text>
</comment>
<dbReference type="RefSeq" id="WP_246904093.1">
    <property type="nucleotide sequence ID" value="NZ_JALJRB010000005.1"/>
</dbReference>
<feature type="domain" description="Ribosomal RNA adenine methylase transferase N-terminal" evidence="8">
    <location>
        <begin position="29"/>
        <end position="204"/>
    </location>
</feature>
<dbReference type="Gene3D" id="3.40.50.150">
    <property type="entry name" value="Vaccinia Virus protein VP39"/>
    <property type="match status" value="1"/>
</dbReference>
<keyword evidence="6 7" id="KW-0694">RNA-binding</keyword>
<dbReference type="NCBIfam" id="TIGR00755">
    <property type="entry name" value="ksgA"/>
    <property type="match status" value="1"/>
</dbReference>
<dbReference type="InterPro" id="IPR020596">
    <property type="entry name" value="rRNA_Ade_Mease_Trfase_CS"/>
</dbReference>
<dbReference type="HAMAP" id="MF_00607">
    <property type="entry name" value="16SrRNA_methyltr_A"/>
    <property type="match status" value="1"/>
</dbReference>
<protein>
    <recommendedName>
        <fullName evidence="7">Ribosomal RNA small subunit methyltransferase A</fullName>
        <ecNumber evidence="7">2.1.1.182</ecNumber>
    </recommendedName>
    <alternativeName>
        <fullName evidence="7">16S rRNA (adenine(1518)-N(6)/adenine(1519)-N(6))-dimethyltransferase</fullName>
    </alternativeName>
    <alternativeName>
        <fullName evidence="7">16S rRNA dimethyladenosine transferase</fullName>
    </alternativeName>
    <alternativeName>
        <fullName evidence="7">16S rRNA dimethylase</fullName>
    </alternativeName>
    <alternativeName>
        <fullName evidence="7">S-adenosylmethionine-6-N', N'-adenosyl(rRNA) dimethyltransferase</fullName>
    </alternativeName>
</protein>
<evidence type="ECO:0000256" key="7">
    <source>
        <dbReference type="HAMAP-Rule" id="MF_00607"/>
    </source>
</evidence>
<keyword evidence="1 7" id="KW-0963">Cytoplasm</keyword>
<evidence type="ECO:0000259" key="8">
    <source>
        <dbReference type="SMART" id="SM00650"/>
    </source>
</evidence>
<dbReference type="InterPro" id="IPR023165">
    <property type="entry name" value="rRNA_Ade_diMease-like_C"/>
</dbReference>
<dbReference type="InterPro" id="IPR011530">
    <property type="entry name" value="rRNA_adenine_dimethylase"/>
</dbReference>
<organism evidence="9 10">
    <name type="scientific">Desulfatitalea alkaliphila</name>
    <dbReference type="NCBI Taxonomy" id="2929485"/>
    <lineage>
        <taxon>Bacteria</taxon>
        <taxon>Pseudomonadati</taxon>
        <taxon>Thermodesulfobacteriota</taxon>
        <taxon>Desulfobacteria</taxon>
        <taxon>Desulfobacterales</taxon>
        <taxon>Desulfosarcinaceae</taxon>
        <taxon>Desulfatitalea</taxon>
    </lineage>
</organism>
<dbReference type="GO" id="GO:0003723">
    <property type="term" value="F:RNA binding"/>
    <property type="evidence" value="ECO:0007669"/>
    <property type="project" value="UniProtKB-KW"/>
</dbReference>
<dbReference type="InterPro" id="IPR001737">
    <property type="entry name" value="KsgA/Erm"/>
</dbReference>
<dbReference type="SMART" id="SM00650">
    <property type="entry name" value="rADc"/>
    <property type="match status" value="1"/>
</dbReference>
<keyword evidence="4 7" id="KW-0808">Transferase</keyword>
<comment type="caution">
    <text evidence="9">The sequence shown here is derived from an EMBL/GenBank/DDBJ whole genome shotgun (WGS) entry which is preliminary data.</text>
</comment>
<reference evidence="9" key="1">
    <citation type="submission" date="2022-04" db="EMBL/GenBank/DDBJ databases">
        <title>Desulfatitalea alkaliphila sp. nov., a novel anaerobic sulfate-reducing bacterium isolated from terrestrial mud volcano, Taman Peninsula, Russia.</title>
        <authorList>
            <person name="Khomyakova M.A."/>
            <person name="Merkel A.Y."/>
            <person name="Slobodkin A.I."/>
        </authorList>
    </citation>
    <scope>NUCLEOTIDE SEQUENCE</scope>
    <source>
        <strain evidence="9">M08but</strain>
    </source>
</reference>
<evidence type="ECO:0000256" key="5">
    <source>
        <dbReference type="ARBA" id="ARBA00022691"/>
    </source>
</evidence>
<feature type="binding site" evidence="7">
    <location>
        <position position="24"/>
    </location>
    <ligand>
        <name>S-adenosyl-L-methionine</name>
        <dbReference type="ChEBI" id="CHEBI:59789"/>
    </ligand>
</feature>
<dbReference type="EMBL" id="JALJRB010000005">
    <property type="protein sequence ID" value="MCJ8500224.1"/>
    <property type="molecule type" value="Genomic_DNA"/>
</dbReference>
<evidence type="ECO:0000313" key="10">
    <source>
        <dbReference type="Proteomes" id="UP001165427"/>
    </source>
</evidence>
<evidence type="ECO:0000256" key="4">
    <source>
        <dbReference type="ARBA" id="ARBA00022679"/>
    </source>
</evidence>
<dbReference type="InterPro" id="IPR029063">
    <property type="entry name" value="SAM-dependent_MTases_sf"/>
</dbReference>
<keyword evidence="3 7" id="KW-0489">Methyltransferase</keyword>
<feature type="binding site" evidence="7">
    <location>
        <position position="49"/>
    </location>
    <ligand>
        <name>S-adenosyl-L-methionine</name>
        <dbReference type="ChEBI" id="CHEBI:59789"/>
    </ligand>
</feature>
<dbReference type="Pfam" id="PF00398">
    <property type="entry name" value="RrnaAD"/>
    <property type="match status" value="1"/>
</dbReference>
<comment type="similarity">
    <text evidence="7">Belongs to the class I-like SAM-binding methyltransferase superfamily. rRNA adenine N(6)-methyltransferase family. RsmA subfamily.</text>
</comment>
<dbReference type="GO" id="GO:0052908">
    <property type="term" value="F:16S rRNA (adenine(1518)-N(6)/adenine(1519)-N(6))-dimethyltransferase activity"/>
    <property type="evidence" value="ECO:0007669"/>
    <property type="project" value="UniProtKB-EC"/>
</dbReference>
<dbReference type="EC" id="2.1.1.182" evidence="7"/>
<dbReference type="Gene3D" id="1.10.8.100">
    <property type="entry name" value="Ribosomal RNA adenine dimethylase-like, domain 2"/>
    <property type="match status" value="1"/>
</dbReference>
<evidence type="ECO:0000256" key="2">
    <source>
        <dbReference type="ARBA" id="ARBA00022552"/>
    </source>
</evidence>
<accession>A0AA41R0W4</accession>
<comment type="catalytic activity">
    <reaction evidence="7">
        <text>adenosine(1518)/adenosine(1519) in 16S rRNA + 4 S-adenosyl-L-methionine = N(6)-dimethyladenosine(1518)/N(6)-dimethyladenosine(1519) in 16S rRNA + 4 S-adenosyl-L-homocysteine + 4 H(+)</text>
        <dbReference type="Rhea" id="RHEA:19609"/>
        <dbReference type="Rhea" id="RHEA-COMP:10232"/>
        <dbReference type="Rhea" id="RHEA-COMP:10233"/>
        <dbReference type="ChEBI" id="CHEBI:15378"/>
        <dbReference type="ChEBI" id="CHEBI:57856"/>
        <dbReference type="ChEBI" id="CHEBI:59789"/>
        <dbReference type="ChEBI" id="CHEBI:74411"/>
        <dbReference type="ChEBI" id="CHEBI:74493"/>
        <dbReference type="EC" id="2.1.1.182"/>
    </reaction>
</comment>
<keyword evidence="10" id="KW-1185">Reference proteome</keyword>
<evidence type="ECO:0000313" key="9">
    <source>
        <dbReference type="EMBL" id="MCJ8500224.1"/>
    </source>
</evidence>
<comment type="subcellular location">
    <subcellularLocation>
        <location evidence="7">Cytoplasm</location>
    </subcellularLocation>
</comment>
<gene>
    <name evidence="7 9" type="primary">rsmA</name>
    <name evidence="7" type="synonym">ksgA</name>
    <name evidence="9" type="ORF">MRX98_06530</name>
</gene>
<evidence type="ECO:0000256" key="3">
    <source>
        <dbReference type="ARBA" id="ARBA00022603"/>
    </source>
</evidence>
<comment type="caution">
    <text evidence="7">Lacks conserved residue(s) required for the propagation of feature annotation.</text>
</comment>
<dbReference type="CDD" id="cd02440">
    <property type="entry name" value="AdoMet_MTases"/>
    <property type="match status" value="1"/>
</dbReference>
<dbReference type="PROSITE" id="PS01131">
    <property type="entry name" value="RRNA_A_DIMETH"/>
    <property type="match status" value="1"/>
</dbReference>
<dbReference type="PANTHER" id="PTHR11727">
    <property type="entry name" value="DIMETHYLADENOSINE TRANSFERASE"/>
    <property type="match status" value="1"/>
</dbReference>
<keyword evidence="2 7" id="KW-0698">rRNA processing</keyword>
<feature type="binding site" evidence="7">
    <location>
        <position position="22"/>
    </location>
    <ligand>
        <name>S-adenosyl-L-methionine</name>
        <dbReference type="ChEBI" id="CHEBI:59789"/>
    </ligand>
</feature>
<dbReference type="InterPro" id="IPR020598">
    <property type="entry name" value="rRNA_Ade_methylase_Trfase_N"/>
</dbReference>
<evidence type="ECO:0000256" key="1">
    <source>
        <dbReference type="ARBA" id="ARBA00022490"/>
    </source>
</evidence>
<dbReference type="Proteomes" id="UP001165427">
    <property type="component" value="Unassembled WGS sequence"/>
</dbReference>
<keyword evidence="5 7" id="KW-0949">S-adenosyl-L-methionine</keyword>
<proteinExistence type="inferred from homology"/>
<dbReference type="AlphaFoldDB" id="A0AA41R0W4"/>